<dbReference type="SMART" id="SM01057">
    <property type="entry name" value="Carb_anhydrase"/>
    <property type="match status" value="1"/>
</dbReference>
<comment type="function">
    <text evidence="2 9">Reversible hydration of carbon dioxide.</text>
</comment>
<organism evidence="11 12">
    <name type="scientific">Blepharisma stoltei</name>
    <dbReference type="NCBI Taxonomy" id="1481888"/>
    <lineage>
        <taxon>Eukaryota</taxon>
        <taxon>Sar</taxon>
        <taxon>Alveolata</taxon>
        <taxon>Ciliophora</taxon>
        <taxon>Postciliodesmatophora</taxon>
        <taxon>Heterotrichea</taxon>
        <taxon>Heterotrichida</taxon>
        <taxon>Blepharismidae</taxon>
        <taxon>Blepharisma</taxon>
    </lineage>
</organism>
<dbReference type="GO" id="GO:0004089">
    <property type="term" value="F:carbonate dehydratase activity"/>
    <property type="evidence" value="ECO:0007669"/>
    <property type="project" value="UniProtKB-UniRule"/>
</dbReference>
<evidence type="ECO:0000256" key="6">
    <source>
        <dbReference type="ARBA" id="ARBA00022833"/>
    </source>
</evidence>
<keyword evidence="12" id="KW-1185">Reference proteome</keyword>
<evidence type="ECO:0000256" key="5">
    <source>
        <dbReference type="ARBA" id="ARBA00022723"/>
    </source>
</evidence>
<dbReference type="InterPro" id="IPR001148">
    <property type="entry name" value="CA_dom"/>
</dbReference>
<dbReference type="Pfam" id="PF00194">
    <property type="entry name" value="Carb_anhydrase"/>
    <property type="match status" value="1"/>
</dbReference>
<evidence type="ECO:0000313" key="12">
    <source>
        <dbReference type="Proteomes" id="UP001162131"/>
    </source>
</evidence>
<evidence type="ECO:0000256" key="3">
    <source>
        <dbReference type="ARBA" id="ARBA00010718"/>
    </source>
</evidence>
<evidence type="ECO:0000256" key="9">
    <source>
        <dbReference type="RuleBase" id="RU367011"/>
    </source>
</evidence>
<name>A0AAU9JGG7_9CILI</name>
<comment type="similarity">
    <text evidence="3 9">Belongs to the alpha-carbonic anhydrase family.</text>
</comment>
<gene>
    <name evidence="11" type="ORF">BSTOLATCC_MIC34129</name>
</gene>
<reference evidence="11" key="1">
    <citation type="submission" date="2021-09" db="EMBL/GenBank/DDBJ databases">
        <authorList>
            <consortium name="AG Swart"/>
            <person name="Singh M."/>
            <person name="Singh A."/>
            <person name="Seah K."/>
            <person name="Emmerich C."/>
        </authorList>
    </citation>
    <scope>NUCLEOTIDE SEQUENCE</scope>
    <source>
        <strain evidence="11">ATCC30299</strain>
    </source>
</reference>
<keyword evidence="7 9" id="KW-0456">Lyase</keyword>
<feature type="signal peptide" evidence="9">
    <location>
        <begin position="1"/>
        <end position="22"/>
    </location>
</feature>
<evidence type="ECO:0000256" key="8">
    <source>
        <dbReference type="ARBA" id="ARBA00048348"/>
    </source>
</evidence>
<dbReference type="EMBL" id="CAJZBQ010000034">
    <property type="protein sequence ID" value="CAG9323479.1"/>
    <property type="molecule type" value="Genomic_DNA"/>
</dbReference>
<dbReference type="AlphaFoldDB" id="A0AAU9JGG7"/>
<dbReference type="SUPFAM" id="SSF51069">
    <property type="entry name" value="Carbonic anhydrase"/>
    <property type="match status" value="1"/>
</dbReference>
<dbReference type="Gene3D" id="3.10.200.10">
    <property type="entry name" value="Alpha carbonic anhydrase"/>
    <property type="match status" value="1"/>
</dbReference>
<dbReference type="PROSITE" id="PS00162">
    <property type="entry name" value="ALPHA_CA_1"/>
    <property type="match status" value="1"/>
</dbReference>
<dbReference type="EC" id="4.2.1.1" evidence="4 9"/>
<accession>A0AAU9JGG7</accession>
<evidence type="ECO:0000256" key="2">
    <source>
        <dbReference type="ARBA" id="ARBA00002904"/>
    </source>
</evidence>
<comment type="catalytic activity">
    <reaction evidence="8 9">
        <text>hydrogencarbonate + H(+) = CO2 + H2O</text>
        <dbReference type="Rhea" id="RHEA:10748"/>
        <dbReference type="ChEBI" id="CHEBI:15377"/>
        <dbReference type="ChEBI" id="CHEBI:15378"/>
        <dbReference type="ChEBI" id="CHEBI:16526"/>
        <dbReference type="ChEBI" id="CHEBI:17544"/>
        <dbReference type="EC" id="4.2.1.1"/>
    </reaction>
</comment>
<evidence type="ECO:0000256" key="7">
    <source>
        <dbReference type="ARBA" id="ARBA00023239"/>
    </source>
</evidence>
<keyword evidence="6 9" id="KW-0862">Zinc</keyword>
<feature type="domain" description="Alpha-carbonic anhydrase" evidence="10">
    <location>
        <begin position="15"/>
        <end position="246"/>
    </location>
</feature>
<evidence type="ECO:0000259" key="10">
    <source>
        <dbReference type="PROSITE" id="PS51144"/>
    </source>
</evidence>
<comment type="cofactor">
    <cofactor evidence="1 9">
        <name>Zn(2+)</name>
        <dbReference type="ChEBI" id="CHEBI:29105"/>
    </cofactor>
</comment>
<sequence>MVSPLLLGFMGLLAEEWNYTHGGADWEGKCEDGLNQSPIDIFPENLTVIQRGSEVMDSLDLHFQKLDVLGNLTSHNYKLSGNFLNVTENYGSLQTHGKSIGFHFHSPSEHMISGKQFDLEMHIVMTDDEDGIIYYVLGLLFHVNGKTNKFINSVIDAYTAKTTIKLSDAFDGVTQLNNFYHYQGSLTTPPCSEIVNWFIWPKLLDLDSTQLSWFSKFWAENKEFANGHGNNRNTQELNGRVIYFFDGVDVQESFSKSLFVSALILGFFI</sequence>
<dbReference type="PANTHER" id="PTHR18952:SF265">
    <property type="entry name" value="CARBONIC ANHYDRASE"/>
    <property type="match status" value="1"/>
</dbReference>
<dbReference type="Proteomes" id="UP001162131">
    <property type="component" value="Unassembled WGS sequence"/>
</dbReference>
<feature type="chain" id="PRO_5043104341" description="Carbonic anhydrase" evidence="9">
    <location>
        <begin position="23"/>
        <end position="269"/>
    </location>
</feature>
<protein>
    <recommendedName>
        <fullName evidence="4 9">Carbonic anhydrase</fullName>
        <ecNumber evidence="4 9">4.2.1.1</ecNumber>
    </recommendedName>
</protein>
<evidence type="ECO:0000313" key="11">
    <source>
        <dbReference type="EMBL" id="CAG9323479.1"/>
    </source>
</evidence>
<dbReference type="InterPro" id="IPR023561">
    <property type="entry name" value="Carbonic_anhydrase_a-class"/>
</dbReference>
<dbReference type="InterPro" id="IPR018338">
    <property type="entry name" value="Carbonic_anhydrase_a-class_CS"/>
</dbReference>
<dbReference type="InterPro" id="IPR041891">
    <property type="entry name" value="Alpha_CA_prokaryot-like"/>
</dbReference>
<dbReference type="PROSITE" id="PS51144">
    <property type="entry name" value="ALPHA_CA_2"/>
    <property type="match status" value="1"/>
</dbReference>
<evidence type="ECO:0000256" key="1">
    <source>
        <dbReference type="ARBA" id="ARBA00001947"/>
    </source>
</evidence>
<keyword evidence="9" id="KW-0732">Signal</keyword>
<dbReference type="InterPro" id="IPR036398">
    <property type="entry name" value="CA_dom_sf"/>
</dbReference>
<dbReference type="PANTHER" id="PTHR18952">
    <property type="entry name" value="CARBONIC ANHYDRASE"/>
    <property type="match status" value="1"/>
</dbReference>
<proteinExistence type="inferred from homology"/>
<comment type="caution">
    <text evidence="11">The sequence shown here is derived from an EMBL/GenBank/DDBJ whole genome shotgun (WGS) entry which is preliminary data.</text>
</comment>
<dbReference type="CDD" id="cd03124">
    <property type="entry name" value="alpha_CA_prokaryotic_like"/>
    <property type="match status" value="1"/>
</dbReference>
<keyword evidence="5 9" id="KW-0479">Metal-binding</keyword>
<evidence type="ECO:0000256" key="4">
    <source>
        <dbReference type="ARBA" id="ARBA00012925"/>
    </source>
</evidence>
<dbReference type="GO" id="GO:0008270">
    <property type="term" value="F:zinc ion binding"/>
    <property type="evidence" value="ECO:0007669"/>
    <property type="project" value="UniProtKB-UniRule"/>
</dbReference>